<evidence type="ECO:0000259" key="5">
    <source>
        <dbReference type="Pfam" id="PF00462"/>
    </source>
</evidence>
<name>A0AAU9J859_9CILI</name>
<keyword evidence="2" id="KW-0249">Electron transport</keyword>
<dbReference type="Pfam" id="PF00462">
    <property type="entry name" value="Glutaredoxin"/>
    <property type="match status" value="1"/>
</dbReference>
<organism evidence="6 7">
    <name type="scientific">Blepharisma stoltei</name>
    <dbReference type="NCBI Taxonomy" id="1481888"/>
    <lineage>
        <taxon>Eukaryota</taxon>
        <taxon>Sar</taxon>
        <taxon>Alveolata</taxon>
        <taxon>Ciliophora</taxon>
        <taxon>Postciliodesmatophora</taxon>
        <taxon>Heterotrichea</taxon>
        <taxon>Heterotrichida</taxon>
        <taxon>Blepharismidae</taxon>
        <taxon>Blepharisma</taxon>
    </lineage>
</organism>
<keyword evidence="1" id="KW-0813">Transport</keyword>
<evidence type="ECO:0000256" key="1">
    <source>
        <dbReference type="ARBA" id="ARBA00022448"/>
    </source>
</evidence>
<proteinExistence type="predicted"/>
<dbReference type="PROSITE" id="PS00195">
    <property type="entry name" value="GLUTAREDOXIN_1"/>
    <property type="match status" value="1"/>
</dbReference>
<evidence type="ECO:0000256" key="2">
    <source>
        <dbReference type="ARBA" id="ARBA00022982"/>
    </source>
</evidence>
<dbReference type="PRINTS" id="PR00160">
    <property type="entry name" value="GLUTAREDOXIN"/>
</dbReference>
<dbReference type="InterPro" id="IPR014025">
    <property type="entry name" value="Glutaredoxin_subgr"/>
</dbReference>
<dbReference type="PANTHER" id="PTHR45694">
    <property type="entry name" value="GLUTAREDOXIN 2"/>
    <property type="match status" value="1"/>
</dbReference>
<dbReference type="CDD" id="cd03419">
    <property type="entry name" value="GRX_GRXh_1_2_like"/>
    <property type="match status" value="1"/>
</dbReference>
<dbReference type="Gene3D" id="3.40.30.10">
    <property type="entry name" value="Glutaredoxin"/>
    <property type="match status" value="1"/>
</dbReference>
<dbReference type="SUPFAM" id="SSF52833">
    <property type="entry name" value="Thioredoxin-like"/>
    <property type="match status" value="1"/>
</dbReference>
<evidence type="ECO:0000313" key="7">
    <source>
        <dbReference type="Proteomes" id="UP001162131"/>
    </source>
</evidence>
<dbReference type="InterPro" id="IPR011899">
    <property type="entry name" value="Glutaredoxin_euk/vir"/>
</dbReference>
<keyword evidence="3" id="KW-1015">Disulfide bond</keyword>
<dbReference type="GO" id="GO:0015038">
    <property type="term" value="F:glutathione disulfide oxidoreductase activity"/>
    <property type="evidence" value="ECO:0007669"/>
    <property type="project" value="TreeGrafter"/>
</dbReference>
<dbReference type="PROSITE" id="PS51354">
    <property type="entry name" value="GLUTAREDOXIN_2"/>
    <property type="match status" value="1"/>
</dbReference>
<dbReference type="InterPro" id="IPR011767">
    <property type="entry name" value="GLR_AS"/>
</dbReference>
<dbReference type="EMBL" id="CAJZBQ010000028">
    <property type="protein sequence ID" value="CAG9321375.1"/>
    <property type="molecule type" value="Genomic_DNA"/>
</dbReference>
<evidence type="ECO:0000313" key="6">
    <source>
        <dbReference type="EMBL" id="CAG9321375.1"/>
    </source>
</evidence>
<dbReference type="GO" id="GO:0005737">
    <property type="term" value="C:cytoplasm"/>
    <property type="evidence" value="ECO:0007669"/>
    <property type="project" value="TreeGrafter"/>
</dbReference>
<protein>
    <recommendedName>
        <fullName evidence="5">Glutaredoxin domain-containing protein</fullName>
    </recommendedName>
</protein>
<dbReference type="NCBIfam" id="TIGR02180">
    <property type="entry name" value="GRX_euk"/>
    <property type="match status" value="1"/>
</dbReference>
<reference evidence="6" key="1">
    <citation type="submission" date="2021-09" db="EMBL/GenBank/DDBJ databases">
        <authorList>
            <consortium name="AG Swart"/>
            <person name="Singh M."/>
            <person name="Singh A."/>
            <person name="Seah K."/>
            <person name="Emmerich C."/>
        </authorList>
    </citation>
    <scope>NUCLEOTIDE SEQUENCE</scope>
    <source>
        <strain evidence="6">ATCC30299</strain>
    </source>
</reference>
<feature type="domain" description="Glutaredoxin" evidence="5">
    <location>
        <begin position="24"/>
        <end position="85"/>
    </location>
</feature>
<sequence>MGSSQSPSNCRPEVEEIIRRHKCVVFSATYCPYCDRAKTVLGKMKVSPLVIELDQHPRGKDYRQALKEITNQTTVPNIFIGEAHIGGCSDLIAGIKKGTVQQHFSRAGVEYHDVVNEI</sequence>
<dbReference type="PANTHER" id="PTHR45694:SF18">
    <property type="entry name" value="GLUTAREDOXIN-1-RELATED"/>
    <property type="match status" value="1"/>
</dbReference>
<evidence type="ECO:0000256" key="4">
    <source>
        <dbReference type="ARBA" id="ARBA00023284"/>
    </source>
</evidence>
<dbReference type="InterPro" id="IPR036249">
    <property type="entry name" value="Thioredoxin-like_sf"/>
</dbReference>
<evidence type="ECO:0000256" key="3">
    <source>
        <dbReference type="ARBA" id="ARBA00023157"/>
    </source>
</evidence>
<dbReference type="AlphaFoldDB" id="A0AAU9J859"/>
<dbReference type="Proteomes" id="UP001162131">
    <property type="component" value="Unassembled WGS sequence"/>
</dbReference>
<accession>A0AAU9J859</accession>
<comment type="caution">
    <text evidence="6">The sequence shown here is derived from an EMBL/GenBank/DDBJ whole genome shotgun (WGS) entry which is preliminary data.</text>
</comment>
<dbReference type="GO" id="GO:0034599">
    <property type="term" value="P:cellular response to oxidative stress"/>
    <property type="evidence" value="ECO:0007669"/>
    <property type="project" value="TreeGrafter"/>
</dbReference>
<keyword evidence="7" id="KW-1185">Reference proteome</keyword>
<dbReference type="InterPro" id="IPR002109">
    <property type="entry name" value="Glutaredoxin"/>
</dbReference>
<gene>
    <name evidence="6" type="ORF">BSTOLATCC_MIC28658</name>
</gene>
<keyword evidence="4" id="KW-0676">Redox-active center</keyword>